<sequence>MSTASAPFQPKASPASEEPEDLFILAYDEHLAAVDRTDELAKECERVSAAMPREMQRNPRALIGLKTEDGKSVPAYAETHDEIDQAAEAMLEGCSGDAVTDLPVIEAFGKAAHAALDADEKQLREARVVYGLDEALERHLDSFADIRETRERLLAIVPISPEGIVWLSKFLHSEANWGGDIETIAKAARNLVTATGRLVFSRDLHPTLH</sequence>
<comment type="caution">
    <text evidence="1">The sequence shown here is derived from an EMBL/GenBank/DDBJ whole genome shotgun (WGS) entry which is preliminary data.</text>
</comment>
<reference evidence="2" key="1">
    <citation type="journal article" date="2019" name="Int. J. Syst. Evol. Microbiol.">
        <title>The Global Catalogue of Microorganisms (GCM) 10K type strain sequencing project: providing services to taxonomists for standard genome sequencing and annotation.</title>
        <authorList>
            <consortium name="The Broad Institute Genomics Platform"/>
            <consortium name="The Broad Institute Genome Sequencing Center for Infectious Disease"/>
            <person name="Wu L."/>
            <person name="Ma J."/>
        </authorList>
    </citation>
    <scope>NUCLEOTIDE SEQUENCE [LARGE SCALE GENOMIC DNA]</scope>
    <source>
        <strain evidence="2">KACC 12633</strain>
    </source>
</reference>
<protein>
    <submittedName>
        <fullName evidence="1">Uncharacterized protein</fullName>
    </submittedName>
</protein>
<accession>A0ABW0Q257</accession>
<gene>
    <name evidence="1" type="ORF">ACFPP9_24540</name>
</gene>
<name>A0ABW0Q257_9HYPH</name>
<evidence type="ECO:0000313" key="1">
    <source>
        <dbReference type="EMBL" id="MFC5518954.1"/>
    </source>
</evidence>
<dbReference type="EMBL" id="JBHSML010000030">
    <property type="protein sequence ID" value="MFC5518954.1"/>
    <property type="molecule type" value="Genomic_DNA"/>
</dbReference>
<organism evidence="1 2">
    <name type="scientific">Kaistia terrae</name>
    <dbReference type="NCBI Taxonomy" id="537017"/>
    <lineage>
        <taxon>Bacteria</taxon>
        <taxon>Pseudomonadati</taxon>
        <taxon>Pseudomonadota</taxon>
        <taxon>Alphaproteobacteria</taxon>
        <taxon>Hyphomicrobiales</taxon>
        <taxon>Kaistiaceae</taxon>
        <taxon>Kaistia</taxon>
    </lineage>
</organism>
<evidence type="ECO:0000313" key="2">
    <source>
        <dbReference type="Proteomes" id="UP001596150"/>
    </source>
</evidence>
<dbReference type="Proteomes" id="UP001596150">
    <property type="component" value="Unassembled WGS sequence"/>
</dbReference>
<keyword evidence="2" id="KW-1185">Reference proteome</keyword>
<dbReference type="RefSeq" id="WP_266346392.1">
    <property type="nucleotide sequence ID" value="NZ_JAPKNH010000016.1"/>
</dbReference>
<proteinExistence type="predicted"/>